<organism evidence="1 2">
    <name type="scientific">Trichomonas vaginalis (strain ATCC PRA-98 / G3)</name>
    <dbReference type="NCBI Taxonomy" id="412133"/>
    <lineage>
        <taxon>Eukaryota</taxon>
        <taxon>Metamonada</taxon>
        <taxon>Parabasalia</taxon>
        <taxon>Trichomonadida</taxon>
        <taxon>Trichomonadidae</taxon>
        <taxon>Trichomonas</taxon>
    </lineage>
</organism>
<proteinExistence type="predicted"/>
<dbReference type="RefSeq" id="XP_001318945.1">
    <property type="nucleotide sequence ID" value="XM_001318910.1"/>
</dbReference>
<evidence type="ECO:0008006" key="3">
    <source>
        <dbReference type="Google" id="ProtNLM"/>
    </source>
</evidence>
<evidence type="ECO:0000313" key="2">
    <source>
        <dbReference type="Proteomes" id="UP000001542"/>
    </source>
</evidence>
<protein>
    <recommendedName>
        <fullName evidence="3">Ubiquitin-like domain-containing protein</fullName>
    </recommendedName>
</protein>
<sequence length="150" mass="17140">MTELSTNLVRVTLPDKLIQFIEVGPNETYGDVCKYIKKNYEIPDSMVLIPQTDIKLQENSKISDDFKDKVLRISVKNEFDHEAQFYLDSINREKNESPTVSYSEMIGNNLNNNTSSEGDQSGTIPLPISSLLSSLVDMDTEPDYNRFNYM</sequence>
<keyword evidence="2" id="KW-1185">Reference proteome</keyword>
<reference evidence="1" key="1">
    <citation type="submission" date="2006-10" db="EMBL/GenBank/DDBJ databases">
        <authorList>
            <person name="Amadeo P."/>
            <person name="Zhao Q."/>
            <person name="Wortman J."/>
            <person name="Fraser-Liggett C."/>
            <person name="Carlton J."/>
        </authorList>
    </citation>
    <scope>NUCLEOTIDE SEQUENCE</scope>
    <source>
        <strain evidence="1">G3</strain>
    </source>
</reference>
<accession>A2EKS5</accession>
<name>A2EKS5_TRIV3</name>
<dbReference type="AlphaFoldDB" id="A2EKS5"/>
<gene>
    <name evidence="1" type="ORF">TVAG_310090</name>
</gene>
<dbReference type="VEuPathDB" id="TrichDB:TVAG_310090"/>
<reference evidence="1" key="2">
    <citation type="journal article" date="2007" name="Science">
        <title>Draft genome sequence of the sexually transmitted pathogen Trichomonas vaginalis.</title>
        <authorList>
            <person name="Carlton J.M."/>
            <person name="Hirt R.P."/>
            <person name="Silva J.C."/>
            <person name="Delcher A.L."/>
            <person name="Schatz M."/>
            <person name="Zhao Q."/>
            <person name="Wortman J.R."/>
            <person name="Bidwell S.L."/>
            <person name="Alsmark U.C.M."/>
            <person name="Besteiro S."/>
            <person name="Sicheritz-Ponten T."/>
            <person name="Noel C.J."/>
            <person name="Dacks J.B."/>
            <person name="Foster P.G."/>
            <person name="Simillion C."/>
            <person name="Van de Peer Y."/>
            <person name="Miranda-Saavedra D."/>
            <person name="Barton G.J."/>
            <person name="Westrop G.D."/>
            <person name="Mueller S."/>
            <person name="Dessi D."/>
            <person name="Fiori P.L."/>
            <person name="Ren Q."/>
            <person name="Paulsen I."/>
            <person name="Zhang H."/>
            <person name="Bastida-Corcuera F.D."/>
            <person name="Simoes-Barbosa A."/>
            <person name="Brown M.T."/>
            <person name="Hayes R.D."/>
            <person name="Mukherjee M."/>
            <person name="Okumura C.Y."/>
            <person name="Schneider R."/>
            <person name="Smith A.J."/>
            <person name="Vanacova S."/>
            <person name="Villalvazo M."/>
            <person name="Haas B.J."/>
            <person name="Pertea M."/>
            <person name="Feldblyum T.V."/>
            <person name="Utterback T.R."/>
            <person name="Shu C.L."/>
            <person name="Osoegawa K."/>
            <person name="de Jong P.J."/>
            <person name="Hrdy I."/>
            <person name="Horvathova L."/>
            <person name="Zubacova Z."/>
            <person name="Dolezal P."/>
            <person name="Malik S.B."/>
            <person name="Logsdon J.M. Jr."/>
            <person name="Henze K."/>
            <person name="Gupta A."/>
            <person name="Wang C.C."/>
            <person name="Dunne R.L."/>
            <person name="Upcroft J.A."/>
            <person name="Upcroft P."/>
            <person name="White O."/>
            <person name="Salzberg S.L."/>
            <person name="Tang P."/>
            <person name="Chiu C.-H."/>
            <person name="Lee Y.-S."/>
            <person name="Embley T.M."/>
            <person name="Coombs G.H."/>
            <person name="Mottram J.C."/>
            <person name="Tachezy J."/>
            <person name="Fraser-Liggett C.M."/>
            <person name="Johnson P.J."/>
        </authorList>
    </citation>
    <scope>NUCLEOTIDE SEQUENCE [LARGE SCALE GENOMIC DNA]</scope>
    <source>
        <strain evidence="1">G3</strain>
    </source>
</reference>
<dbReference type="KEGG" id="tva:4764604"/>
<evidence type="ECO:0000313" key="1">
    <source>
        <dbReference type="EMBL" id="EAY06722.1"/>
    </source>
</evidence>
<dbReference type="Proteomes" id="UP000001542">
    <property type="component" value="Unassembled WGS sequence"/>
</dbReference>
<dbReference type="InParanoid" id="A2EKS5"/>
<dbReference type="VEuPathDB" id="TrichDB:TVAGG3_0865360"/>
<dbReference type="EMBL" id="DS113416">
    <property type="protein sequence ID" value="EAY06722.1"/>
    <property type="molecule type" value="Genomic_DNA"/>
</dbReference>